<dbReference type="Gene3D" id="1.20.120.330">
    <property type="entry name" value="Nucleotidyltransferases domain 2"/>
    <property type="match status" value="2"/>
</dbReference>
<name>A0A941EA38_9ACTN</name>
<evidence type="ECO:0000259" key="9">
    <source>
        <dbReference type="Pfam" id="PF08335"/>
    </source>
</evidence>
<dbReference type="PANTHER" id="PTHR30621">
    <property type="entry name" value="GLUTAMINE SYNTHETASE ADENYLYLTRANSFERASE"/>
    <property type="match status" value="1"/>
</dbReference>
<dbReference type="Pfam" id="PF03710">
    <property type="entry name" value="GlnE"/>
    <property type="match status" value="2"/>
</dbReference>
<dbReference type="HAMAP" id="MF_00802">
    <property type="entry name" value="GlnE"/>
    <property type="match status" value="1"/>
</dbReference>
<keyword evidence="6 7" id="KW-0511">Multifunctional enzyme</keyword>
<evidence type="ECO:0000256" key="7">
    <source>
        <dbReference type="HAMAP-Rule" id="MF_00802"/>
    </source>
</evidence>
<dbReference type="GO" id="GO:0047388">
    <property type="term" value="F:[glutamine synthetase]-adenylyl-L-tyrosine phosphorylase activity"/>
    <property type="evidence" value="ECO:0007669"/>
    <property type="project" value="UniProtKB-EC"/>
</dbReference>
<dbReference type="SUPFAM" id="SSF81301">
    <property type="entry name" value="Nucleotidyltransferase"/>
    <property type="match status" value="2"/>
</dbReference>
<evidence type="ECO:0000256" key="2">
    <source>
        <dbReference type="ARBA" id="ARBA00022695"/>
    </source>
</evidence>
<sequence>MAAPRERESQLSRLARRGFADPAAAAALLAGPEFEDLAVDPVFLESVGKCADPDTALGSLARLLAADTDDRQVLRATLAASQPLRGRLLGVLGVSSVLGDFLARHPQSWHALDELEPEDLAPGPDFLRRTLLTAVGADPGAGEPRARLTGLEAADALRVAYRRGLLRITARDVAGGASMAEVGRELSDLAGATLDAALAVARAELSADAVPCRLAVVGMGKCGARELNYVSDVDVVFVAAPGRMPDGSEAEEYEALRTGTQLAAGMMRLCGEVTAEGSIWQVDAGLRPEGKSGPLVRTLASHAAYYQRWAKTWEFQALLKARPVAGDMELGEAYVGFVSPLIWSAVERPHFVEDVRAMRRRVVDHAKSSLRSAPGSASVEREIKLGPGGLRDVEFAIQLLQLVHGRADPSLRKRATLDALAALGTGGFVGRQDAQQLAEAYEFLRTVEHRIQLFRLERTHLMPTDEPSLRRIGRSLGFSTDPAGQLRAAWQSHARVVRQLHEKLFYRPLLTTVSRLAPADVRLSTDSEKLSADAAKSRLTALGYADPAGALTNIEALTSGLSRRAAIQRTLLPAFLNWFGDAPDPDASLLAFRRLSDALGSTPWYLRSLRDEGETAARLAQLLSSGGYVTDLLLRAPNAVAELSKSIEPKTRESLATELTALVCRASDAAQAVASVRAVRRRELLRIAAADVLGQFEDAGPGVRVEAIGRALTDVTAATVQGALDAVLAFGSGDGKPLVRFAVIGMGRFGGFELGYGSDADVLFVYEPLPGADERAASSAATAIATEMRSLLQTPSTDPPLQIDADLRPEGRQGPLVRTLASYAAYYQRWSNTWEAQALLRAATVAGDADLGKRFIAAIDPFRYPESGAGEAEVREIRRLKARMEAERLPRGADRALHTKLGPGGLSDVEWIAQLLQLRHGNDVPELRVTGTRASLAAAAHAGLLDAEDAALLDEAWTHTSLLRNGIAIVRGRPGDQVPTDAKELAGIARYLGEDVDSETLLDTHRRLARRARTAFERLFYDTD</sequence>
<dbReference type="EMBL" id="JAGSOH010000072">
    <property type="protein sequence ID" value="MBR7829025.1"/>
    <property type="molecule type" value="Genomic_DNA"/>
</dbReference>
<dbReference type="AlphaFoldDB" id="A0A941EA38"/>
<dbReference type="CDD" id="cd05401">
    <property type="entry name" value="NT_GlnE_GlnD_like"/>
    <property type="match status" value="2"/>
</dbReference>
<evidence type="ECO:0000256" key="6">
    <source>
        <dbReference type="ARBA" id="ARBA00023268"/>
    </source>
</evidence>
<feature type="region of interest" description="Adenylyl removase" evidence="7">
    <location>
        <begin position="1"/>
        <end position="509"/>
    </location>
</feature>
<gene>
    <name evidence="7" type="primary">glnE</name>
    <name evidence="10" type="ORF">KDK95_22145</name>
</gene>
<feature type="domain" description="Glutamate-ammonia ligase adenylyltransferase repeated" evidence="8">
    <location>
        <begin position="617"/>
        <end position="855"/>
    </location>
</feature>
<dbReference type="EC" id="2.7.7.89" evidence="7"/>
<dbReference type="Pfam" id="PF08335">
    <property type="entry name" value="GlnD_UR_UTase"/>
    <property type="match status" value="2"/>
</dbReference>
<accession>A0A941EA38</accession>
<keyword evidence="3 7" id="KW-0547">Nucleotide-binding</keyword>
<keyword evidence="4 7" id="KW-0067">ATP-binding</keyword>
<dbReference type="GO" id="GO:0000820">
    <property type="term" value="P:regulation of glutamine family amino acid metabolic process"/>
    <property type="evidence" value="ECO:0007669"/>
    <property type="project" value="UniProtKB-UniRule"/>
</dbReference>
<keyword evidence="5 7" id="KW-0460">Magnesium</keyword>
<feature type="domain" description="PII-uridylyltransferase/Glutamine-synthetase adenylyltransferase" evidence="9">
    <location>
        <begin position="880"/>
        <end position="1020"/>
    </location>
</feature>
<dbReference type="InterPro" id="IPR013546">
    <property type="entry name" value="PII_UdlTrfase/GS_AdlTrfase"/>
</dbReference>
<dbReference type="Proteomes" id="UP000676325">
    <property type="component" value="Unassembled WGS sequence"/>
</dbReference>
<dbReference type="InterPro" id="IPR023057">
    <property type="entry name" value="GlnE"/>
</dbReference>
<evidence type="ECO:0000313" key="11">
    <source>
        <dbReference type="Proteomes" id="UP000676325"/>
    </source>
</evidence>
<proteinExistence type="inferred from homology"/>
<comment type="cofactor">
    <cofactor evidence="7">
        <name>Mg(2+)</name>
        <dbReference type="ChEBI" id="CHEBI:18420"/>
    </cofactor>
</comment>
<dbReference type="GO" id="GO:0000287">
    <property type="term" value="F:magnesium ion binding"/>
    <property type="evidence" value="ECO:0007669"/>
    <property type="project" value="UniProtKB-UniRule"/>
</dbReference>
<dbReference type="NCBIfam" id="NF010707">
    <property type="entry name" value="PRK14109.1"/>
    <property type="match status" value="1"/>
</dbReference>
<feature type="domain" description="Glutamate-ammonia ligase adenylyltransferase repeated" evidence="8">
    <location>
        <begin position="87"/>
        <end position="333"/>
    </location>
</feature>
<comment type="catalytic activity">
    <reaction evidence="7">
        <text>[glutamine synthetase]-L-tyrosine + ATP = [glutamine synthetase]-O(4)-(5'-adenylyl)-L-tyrosine + diphosphate</text>
        <dbReference type="Rhea" id="RHEA:18589"/>
        <dbReference type="Rhea" id="RHEA-COMP:10660"/>
        <dbReference type="Rhea" id="RHEA-COMP:10661"/>
        <dbReference type="ChEBI" id="CHEBI:30616"/>
        <dbReference type="ChEBI" id="CHEBI:33019"/>
        <dbReference type="ChEBI" id="CHEBI:46858"/>
        <dbReference type="ChEBI" id="CHEBI:83624"/>
        <dbReference type="EC" id="2.7.7.42"/>
    </reaction>
</comment>
<feature type="domain" description="PII-uridylyltransferase/Glutamine-synthetase adenylyltransferase" evidence="9">
    <location>
        <begin position="356"/>
        <end position="505"/>
    </location>
</feature>
<comment type="caution">
    <text evidence="10">The sequence shown here is derived from an EMBL/GenBank/DDBJ whole genome shotgun (WGS) entry which is preliminary data.</text>
</comment>
<reference evidence="10" key="1">
    <citation type="submission" date="2021-04" db="EMBL/GenBank/DDBJ databases">
        <title>Genome based classification of Actinospica acidithermotolerans sp. nov., an actinobacterium isolated from an Indonesian hot spring.</title>
        <authorList>
            <person name="Kusuma A.B."/>
            <person name="Putra K.E."/>
            <person name="Nafisah S."/>
            <person name="Loh J."/>
            <person name="Nouioui I."/>
            <person name="Goodfellow M."/>
        </authorList>
    </citation>
    <scope>NUCLEOTIDE SEQUENCE</scope>
    <source>
        <strain evidence="10">MGRD01-02</strain>
    </source>
</reference>
<feature type="region of interest" description="Adenylyl transferase" evidence="7">
    <location>
        <begin position="524"/>
        <end position="1024"/>
    </location>
</feature>
<evidence type="ECO:0000313" key="10">
    <source>
        <dbReference type="EMBL" id="MBR7829025.1"/>
    </source>
</evidence>
<evidence type="ECO:0000256" key="3">
    <source>
        <dbReference type="ARBA" id="ARBA00022741"/>
    </source>
</evidence>
<comment type="catalytic activity">
    <reaction evidence="7">
        <text>[glutamine synthetase]-O(4)-(5'-adenylyl)-L-tyrosine + phosphate = [glutamine synthetase]-L-tyrosine + ADP</text>
        <dbReference type="Rhea" id="RHEA:43716"/>
        <dbReference type="Rhea" id="RHEA-COMP:10660"/>
        <dbReference type="Rhea" id="RHEA-COMP:10661"/>
        <dbReference type="ChEBI" id="CHEBI:43474"/>
        <dbReference type="ChEBI" id="CHEBI:46858"/>
        <dbReference type="ChEBI" id="CHEBI:83624"/>
        <dbReference type="ChEBI" id="CHEBI:456216"/>
        <dbReference type="EC" id="2.7.7.89"/>
    </reaction>
</comment>
<dbReference type="GO" id="GO:0008882">
    <property type="term" value="F:[glutamate-ammonia-ligase] adenylyltransferase activity"/>
    <property type="evidence" value="ECO:0007669"/>
    <property type="project" value="UniProtKB-UniRule"/>
</dbReference>
<evidence type="ECO:0000259" key="8">
    <source>
        <dbReference type="Pfam" id="PF03710"/>
    </source>
</evidence>
<keyword evidence="1 7" id="KW-0808">Transferase</keyword>
<dbReference type="EC" id="2.7.7.42" evidence="7"/>
<dbReference type="InterPro" id="IPR043519">
    <property type="entry name" value="NT_sf"/>
</dbReference>
<comment type="similarity">
    <text evidence="7">Belongs to the GlnE family.</text>
</comment>
<keyword evidence="2 7" id="KW-0548">Nucleotidyltransferase</keyword>
<organism evidence="10 11">
    <name type="scientific">Actinospica acidithermotolerans</name>
    <dbReference type="NCBI Taxonomy" id="2828514"/>
    <lineage>
        <taxon>Bacteria</taxon>
        <taxon>Bacillati</taxon>
        <taxon>Actinomycetota</taxon>
        <taxon>Actinomycetes</taxon>
        <taxon>Catenulisporales</taxon>
        <taxon>Actinospicaceae</taxon>
        <taxon>Actinospica</taxon>
    </lineage>
</organism>
<evidence type="ECO:0000256" key="1">
    <source>
        <dbReference type="ARBA" id="ARBA00022679"/>
    </source>
</evidence>
<dbReference type="PANTHER" id="PTHR30621:SF0">
    <property type="entry name" value="BIFUNCTIONAL GLUTAMINE SYNTHETASE ADENYLYLTRANSFERASE_ADENYLYL-REMOVING ENZYME"/>
    <property type="match status" value="1"/>
</dbReference>
<dbReference type="GO" id="GO:0005829">
    <property type="term" value="C:cytosol"/>
    <property type="evidence" value="ECO:0007669"/>
    <property type="project" value="TreeGrafter"/>
</dbReference>
<dbReference type="InterPro" id="IPR005190">
    <property type="entry name" value="GlnE_rpt_dom"/>
</dbReference>
<dbReference type="GO" id="GO:0005524">
    <property type="term" value="F:ATP binding"/>
    <property type="evidence" value="ECO:0007669"/>
    <property type="project" value="UniProtKB-UniRule"/>
</dbReference>
<keyword evidence="11" id="KW-1185">Reference proteome</keyword>
<dbReference type="Gene3D" id="3.30.460.10">
    <property type="entry name" value="Beta Polymerase, domain 2"/>
    <property type="match status" value="2"/>
</dbReference>
<evidence type="ECO:0000256" key="5">
    <source>
        <dbReference type="ARBA" id="ARBA00022842"/>
    </source>
</evidence>
<comment type="function">
    <text evidence="7">Involved in the regulation of glutamine synthetase GlnA, a key enzyme in the process to assimilate ammonia. When cellular nitrogen levels are high, the C-terminal adenylyl transferase (AT) inactivates GlnA by covalent transfer of an adenylyl group from ATP to specific tyrosine residue of GlnA, thus reducing its activity. Conversely, when nitrogen levels are low, the N-terminal adenylyl removase (AR) activates GlnA by removing the adenylyl group by phosphorolysis, increasing its activity. The regulatory region of GlnE binds the signal transduction protein PII (GlnB) which indicates the nitrogen status of the cell.</text>
</comment>
<protein>
    <recommendedName>
        <fullName evidence="7">Bifunctional glutamine synthetase adenylyltransferase/adenylyl-removing enzyme</fullName>
    </recommendedName>
    <alternativeName>
        <fullName evidence="7">ATP:glutamine synthetase adenylyltransferase</fullName>
    </alternativeName>
    <alternativeName>
        <fullName evidence="7">ATase</fullName>
    </alternativeName>
    <domain>
        <recommendedName>
            <fullName evidence="7">Glutamine synthetase adenylyl-L-tyrosine phosphorylase</fullName>
            <ecNumber evidence="7">2.7.7.89</ecNumber>
        </recommendedName>
        <alternativeName>
            <fullName evidence="7">Adenylyl removase</fullName>
            <shortName evidence="7">AR</shortName>
            <shortName evidence="7">AT-N</shortName>
        </alternativeName>
    </domain>
    <domain>
        <recommendedName>
            <fullName evidence="7">Glutamine synthetase adenylyl transferase</fullName>
            <ecNumber evidence="7">2.7.7.42</ecNumber>
        </recommendedName>
        <alternativeName>
            <fullName evidence="7">Adenylyl transferase</fullName>
            <shortName evidence="7">AT</shortName>
            <shortName evidence="7">AT-C</shortName>
        </alternativeName>
    </domain>
</protein>
<dbReference type="SUPFAM" id="SSF81593">
    <property type="entry name" value="Nucleotidyltransferase substrate binding subunit/domain"/>
    <property type="match status" value="2"/>
</dbReference>
<dbReference type="RefSeq" id="WP_212520158.1">
    <property type="nucleotide sequence ID" value="NZ_JAGSOH010000072.1"/>
</dbReference>
<evidence type="ECO:0000256" key="4">
    <source>
        <dbReference type="ARBA" id="ARBA00022840"/>
    </source>
</evidence>